<reference evidence="10 11" key="1">
    <citation type="submission" date="2017-05" db="EMBL/GenBank/DDBJ databases">
        <title>Genome sequence for an aflatoxigenic pathogen of Argentinian peanut, Aspergillus arachidicola.</title>
        <authorList>
            <person name="Moore G."/>
            <person name="Beltz S.B."/>
            <person name="Mack B.M."/>
        </authorList>
    </citation>
    <scope>NUCLEOTIDE SEQUENCE [LARGE SCALE GENOMIC DNA]</scope>
    <source>
        <strain evidence="10 11">CBS 117610</strain>
    </source>
</reference>
<dbReference type="Proteomes" id="UP000231358">
    <property type="component" value="Unassembled WGS sequence"/>
</dbReference>
<dbReference type="InterPro" id="IPR001128">
    <property type="entry name" value="Cyt_P450"/>
</dbReference>
<evidence type="ECO:0000256" key="4">
    <source>
        <dbReference type="ARBA" id="ARBA00022723"/>
    </source>
</evidence>
<evidence type="ECO:0000256" key="9">
    <source>
        <dbReference type="RuleBase" id="RU000461"/>
    </source>
</evidence>
<keyword evidence="5 9" id="KW-0560">Oxidoreductase</keyword>
<dbReference type="InterPro" id="IPR036396">
    <property type="entry name" value="Cyt_P450_sf"/>
</dbReference>
<dbReference type="Gene3D" id="1.10.630.10">
    <property type="entry name" value="Cytochrome P450"/>
    <property type="match status" value="1"/>
</dbReference>
<evidence type="ECO:0000313" key="10">
    <source>
        <dbReference type="EMBL" id="PIG82254.1"/>
    </source>
</evidence>
<dbReference type="PANTHER" id="PTHR24305:SF188">
    <property type="entry name" value="P450, PUTATIVE (EUROFUNG)-RELATED"/>
    <property type="match status" value="1"/>
</dbReference>
<evidence type="ECO:0000256" key="7">
    <source>
        <dbReference type="ARBA" id="ARBA00023033"/>
    </source>
</evidence>
<dbReference type="FunFam" id="1.10.630.10:FF:000050">
    <property type="entry name" value="Cytochrome P450 monooxygenase"/>
    <property type="match status" value="1"/>
</dbReference>
<protein>
    <recommendedName>
        <fullName evidence="12">Cytochrome P450</fullName>
    </recommendedName>
</protein>
<dbReference type="InterPro" id="IPR017972">
    <property type="entry name" value="Cyt_P450_CS"/>
</dbReference>
<dbReference type="InterPro" id="IPR002401">
    <property type="entry name" value="Cyt_P450_E_grp-I"/>
</dbReference>
<evidence type="ECO:0000256" key="6">
    <source>
        <dbReference type="ARBA" id="ARBA00023004"/>
    </source>
</evidence>
<evidence type="ECO:0000256" key="5">
    <source>
        <dbReference type="ARBA" id="ARBA00023002"/>
    </source>
</evidence>
<evidence type="ECO:0000256" key="3">
    <source>
        <dbReference type="ARBA" id="ARBA00022617"/>
    </source>
</evidence>
<keyword evidence="3 8" id="KW-0349">Heme</keyword>
<dbReference type="PRINTS" id="PR00463">
    <property type="entry name" value="EP450I"/>
</dbReference>
<dbReference type="Pfam" id="PF00067">
    <property type="entry name" value="p450"/>
    <property type="match status" value="1"/>
</dbReference>
<evidence type="ECO:0000313" key="11">
    <source>
        <dbReference type="Proteomes" id="UP000231358"/>
    </source>
</evidence>
<dbReference type="STRING" id="656916.A0A2G7FNS9"/>
<dbReference type="PROSITE" id="PS00086">
    <property type="entry name" value="CYTOCHROME_P450"/>
    <property type="match status" value="1"/>
</dbReference>
<evidence type="ECO:0008006" key="12">
    <source>
        <dbReference type="Google" id="ProtNLM"/>
    </source>
</evidence>
<comment type="similarity">
    <text evidence="2 9">Belongs to the cytochrome P450 family.</text>
</comment>
<dbReference type="GO" id="GO:0020037">
    <property type="term" value="F:heme binding"/>
    <property type="evidence" value="ECO:0007669"/>
    <property type="project" value="InterPro"/>
</dbReference>
<dbReference type="GO" id="GO:0005506">
    <property type="term" value="F:iron ion binding"/>
    <property type="evidence" value="ECO:0007669"/>
    <property type="project" value="InterPro"/>
</dbReference>
<dbReference type="GO" id="GO:0016705">
    <property type="term" value="F:oxidoreductase activity, acting on paired donors, with incorporation or reduction of molecular oxygen"/>
    <property type="evidence" value="ECO:0007669"/>
    <property type="project" value="InterPro"/>
</dbReference>
<dbReference type="PANTHER" id="PTHR24305">
    <property type="entry name" value="CYTOCHROME P450"/>
    <property type="match status" value="1"/>
</dbReference>
<dbReference type="SUPFAM" id="SSF48264">
    <property type="entry name" value="Cytochrome P450"/>
    <property type="match status" value="1"/>
</dbReference>
<evidence type="ECO:0000256" key="2">
    <source>
        <dbReference type="ARBA" id="ARBA00010617"/>
    </source>
</evidence>
<keyword evidence="11" id="KW-1185">Reference proteome</keyword>
<dbReference type="InterPro" id="IPR050121">
    <property type="entry name" value="Cytochrome_P450_monoxygenase"/>
</dbReference>
<dbReference type="PRINTS" id="PR00385">
    <property type="entry name" value="P450"/>
</dbReference>
<name>A0A2G7FNS9_9EURO</name>
<feature type="binding site" description="axial binding residue" evidence="8">
    <location>
        <position position="466"/>
    </location>
    <ligand>
        <name>heme</name>
        <dbReference type="ChEBI" id="CHEBI:30413"/>
    </ligand>
    <ligandPart>
        <name>Fe</name>
        <dbReference type="ChEBI" id="CHEBI:18248"/>
    </ligandPart>
</feature>
<evidence type="ECO:0000256" key="8">
    <source>
        <dbReference type="PIRSR" id="PIRSR602401-1"/>
    </source>
</evidence>
<keyword evidence="4 8" id="KW-0479">Metal-binding</keyword>
<dbReference type="EMBL" id="NEXV01000528">
    <property type="protein sequence ID" value="PIG82254.1"/>
    <property type="molecule type" value="Genomic_DNA"/>
</dbReference>
<sequence length="518" mass="59927">MTLVLFGLALAWTICLILYRIFSNCSLRNVPGPFLGRLTRLWYLNRVRKGHWEKENIKLHRKYGSVVRVAPNYYSITGAEAVRVIYGRGGKFPKSAWYEAWKHPDPSRWTLFQDQNMKRHAETRKRFSSLYSMSSLVHYEEFVDQCAEIFTQRLLEYSEEQKSLDLGHWFQCYAFDVIGNITFGERFGFLDSGHDIEGAIEALQKLMAYSTLIGIYHEWHPRVYHLLSRFSGTGAGGRAYIMRFVEEKIKLHESQSKDSLARDGGAMRTQTFLEKMILARDKDPEKVTDYHIFMMGLANVVAGSDTTAITLSSIMYHLLRHPSILQKLRHEVDTCMQGHLRNAHITFKQSQEMPYLQAVIKEAMRLHSATGVPLWREVPEGGAEINGYHFPAGTNVGINTWVAHYDEYIFPNATEFRPERWIEAETNQEQLKIMNEMFMPVSSSLTFKIQAESKQKDQFGLGSRTCLGKHISFLEMSKLVPLLIREFTFLLVVSGMETETHFFVKPTNFKVRVQKRAM</sequence>
<dbReference type="CDD" id="cd11060">
    <property type="entry name" value="CYP57A1-like"/>
    <property type="match status" value="1"/>
</dbReference>
<dbReference type="AlphaFoldDB" id="A0A2G7FNS9"/>
<proteinExistence type="inferred from homology"/>
<keyword evidence="6 8" id="KW-0408">Iron</keyword>
<evidence type="ECO:0000256" key="1">
    <source>
        <dbReference type="ARBA" id="ARBA00001971"/>
    </source>
</evidence>
<dbReference type="GO" id="GO:0004497">
    <property type="term" value="F:monooxygenase activity"/>
    <property type="evidence" value="ECO:0007669"/>
    <property type="project" value="UniProtKB-KW"/>
</dbReference>
<comment type="caution">
    <text evidence="10">The sequence shown here is derived from an EMBL/GenBank/DDBJ whole genome shotgun (WGS) entry which is preliminary data.</text>
</comment>
<comment type="cofactor">
    <cofactor evidence="1 8">
        <name>heme</name>
        <dbReference type="ChEBI" id="CHEBI:30413"/>
    </cofactor>
</comment>
<gene>
    <name evidence="10" type="ORF">AARAC_000002</name>
</gene>
<organism evidence="10 11">
    <name type="scientific">Aspergillus arachidicola</name>
    <dbReference type="NCBI Taxonomy" id="656916"/>
    <lineage>
        <taxon>Eukaryota</taxon>
        <taxon>Fungi</taxon>
        <taxon>Dikarya</taxon>
        <taxon>Ascomycota</taxon>
        <taxon>Pezizomycotina</taxon>
        <taxon>Eurotiomycetes</taxon>
        <taxon>Eurotiomycetidae</taxon>
        <taxon>Eurotiales</taxon>
        <taxon>Aspergillaceae</taxon>
        <taxon>Aspergillus</taxon>
        <taxon>Aspergillus subgen. Circumdati</taxon>
    </lineage>
</organism>
<accession>A0A2G7FNS9</accession>
<keyword evidence="7 9" id="KW-0503">Monooxygenase</keyword>